<comment type="pathway">
    <text evidence="3">Quinol/quinone metabolism; 1,4-dihydroxy-2-naphthoate biosynthesis; 1,4-dihydroxy-2-naphthoate from chorismate: step 3/7.</text>
</comment>
<comment type="catalytic activity">
    <reaction evidence="3">
        <text>5-enolpyruvoyl-6-hydroxy-2-succinyl-cyclohex-3-ene-1-carboxylate = (1R,6R)-6-hydroxy-2-succinyl-cyclohexa-2,4-diene-1-carboxylate + pyruvate</text>
        <dbReference type="Rhea" id="RHEA:25597"/>
        <dbReference type="ChEBI" id="CHEBI:15361"/>
        <dbReference type="ChEBI" id="CHEBI:58689"/>
        <dbReference type="ChEBI" id="CHEBI:58818"/>
        <dbReference type="EC" id="4.2.99.20"/>
    </reaction>
</comment>
<dbReference type="InterPro" id="IPR000073">
    <property type="entry name" value="AB_hydrolase_1"/>
</dbReference>
<feature type="domain" description="AB hydrolase-1" evidence="4">
    <location>
        <begin position="7"/>
        <end position="242"/>
    </location>
</feature>
<evidence type="ECO:0000313" key="5">
    <source>
        <dbReference type="EMBL" id="ADB51992.1"/>
    </source>
</evidence>
<dbReference type="PANTHER" id="PTHR42916">
    <property type="entry name" value="2-SUCCINYL-5-ENOLPYRUVYL-6-HYDROXY-3-CYCLOHEXENE-1-CARBOXYLATE SYNTHASE"/>
    <property type="match status" value="1"/>
</dbReference>
<dbReference type="PRINTS" id="PR00412">
    <property type="entry name" value="EPOXHYDRLASE"/>
</dbReference>
<keyword evidence="1 3" id="KW-0474">Menaquinone biosynthesis</keyword>
<dbReference type="Pfam" id="PF12697">
    <property type="entry name" value="Abhydrolase_6"/>
    <property type="match status" value="1"/>
</dbReference>
<dbReference type="UniPathway" id="UPA01057">
    <property type="reaction ID" value="UER00900"/>
</dbReference>
<dbReference type="Proteomes" id="UP000008229">
    <property type="component" value="Chromosome"/>
</dbReference>
<dbReference type="eggNOG" id="COG2267">
    <property type="taxonomic scope" value="Bacteria"/>
</dbReference>
<accession>D3F0D2</accession>
<dbReference type="InterPro" id="IPR022485">
    <property type="entry name" value="SHCHC_synthase_MenH"/>
</dbReference>
<evidence type="ECO:0000259" key="4">
    <source>
        <dbReference type="Pfam" id="PF12697"/>
    </source>
</evidence>
<dbReference type="InterPro" id="IPR029058">
    <property type="entry name" value="AB_hydrolase_fold"/>
</dbReference>
<dbReference type="GO" id="GO:0070205">
    <property type="term" value="F:2-succinyl-6-hydroxy-2,4-cyclohexadiene-1-carboxylate synthase activity"/>
    <property type="evidence" value="ECO:0007669"/>
    <property type="project" value="UniProtKB-UniRule"/>
</dbReference>
<evidence type="ECO:0000256" key="1">
    <source>
        <dbReference type="ARBA" id="ARBA00022428"/>
    </source>
</evidence>
<evidence type="ECO:0000313" key="6">
    <source>
        <dbReference type="Proteomes" id="UP000008229"/>
    </source>
</evidence>
<dbReference type="EC" id="4.2.99.20" evidence="3"/>
<keyword evidence="2 3" id="KW-0456">Lyase</keyword>
<dbReference type="PANTHER" id="PTHR42916:SF1">
    <property type="entry name" value="PROTEIN PHYLLO, CHLOROPLASTIC"/>
    <property type="match status" value="1"/>
</dbReference>
<dbReference type="HOGENOM" id="CLU_020336_50_4_11"/>
<proteinExistence type="inferred from homology"/>
<comment type="subunit">
    <text evidence="3">Monomer.</text>
</comment>
<keyword evidence="6" id="KW-1185">Reference proteome</keyword>
<dbReference type="OrthoDB" id="63519at2"/>
<dbReference type="Gene3D" id="3.40.50.1820">
    <property type="entry name" value="alpha/beta hydrolase"/>
    <property type="match status" value="1"/>
</dbReference>
<keyword evidence="5" id="KW-0378">Hydrolase</keyword>
<evidence type="ECO:0000256" key="3">
    <source>
        <dbReference type="HAMAP-Rule" id="MF_01660"/>
    </source>
</evidence>
<dbReference type="InterPro" id="IPR000639">
    <property type="entry name" value="Epox_hydrolase-like"/>
</dbReference>
<comment type="pathway">
    <text evidence="3">Quinol/quinone metabolism; menaquinone biosynthesis.</text>
</comment>
<comment type="similarity">
    <text evidence="3">Belongs to the AB hydrolase superfamily. MenH family.</text>
</comment>
<dbReference type="AlphaFoldDB" id="D3F0D2"/>
<gene>
    <name evidence="3" type="primary">menH</name>
    <name evidence="5" type="ordered locus">Cwoe_3574</name>
</gene>
<dbReference type="GO" id="GO:0016787">
    <property type="term" value="F:hydrolase activity"/>
    <property type="evidence" value="ECO:0007669"/>
    <property type="project" value="UniProtKB-KW"/>
</dbReference>
<protein>
    <recommendedName>
        <fullName evidence="3">Putative 2-succinyl-6-hydroxy-2,4-cyclohexadiene-1-carboxylate synthase</fullName>
        <shortName evidence="3">SHCHC synthase</shortName>
        <ecNumber evidence="3">4.2.99.20</ecNumber>
    </recommendedName>
</protein>
<dbReference type="HAMAP" id="MF_01660">
    <property type="entry name" value="MenH"/>
    <property type="match status" value="1"/>
</dbReference>
<dbReference type="KEGG" id="cwo:Cwoe_3574"/>
<reference evidence="6" key="2">
    <citation type="submission" date="2010-01" db="EMBL/GenBank/DDBJ databases">
        <title>The complete genome of Conexibacter woesei DSM 14684.</title>
        <authorList>
            <consortium name="US DOE Joint Genome Institute (JGI-PGF)"/>
            <person name="Lucas S."/>
            <person name="Copeland A."/>
            <person name="Lapidus A."/>
            <person name="Glavina del Rio T."/>
            <person name="Dalin E."/>
            <person name="Tice H."/>
            <person name="Bruce D."/>
            <person name="Goodwin L."/>
            <person name="Pitluck S."/>
            <person name="Kyrpides N."/>
            <person name="Mavromatis K."/>
            <person name="Ivanova N."/>
            <person name="Mikhailova N."/>
            <person name="Chertkov O."/>
            <person name="Brettin T."/>
            <person name="Detter J.C."/>
            <person name="Han C."/>
            <person name="Larimer F."/>
            <person name="Land M."/>
            <person name="Hauser L."/>
            <person name="Markowitz V."/>
            <person name="Cheng J.-F."/>
            <person name="Hugenholtz P."/>
            <person name="Woyke T."/>
            <person name="Wu D."/>
            <person name="Pukall R."/>
            <person name="Steenblock K."/>
            <person name="Schneider S."/>
            <person name="Klenk H.-P."/>
            <person name="Eisen J.A."/>
        </authorList>
    </citation>
    <scope>NUCLEOTIDE SEQUENCE [LARGE SCALE GENOMIC DNA]</scope>
    <source>
        <strain evidence="6">DSM 14684 / CIP 108061 / JCM 11494 / NBRC 100937 / ID131577</strain>
    </source>
</reference>
<dbReference type="STRING" id="469383.Cwoe_3574"/>
<comment type="function">
    <text evidence="3">Catalyzes a proton abstraction reaction that results in 2,5-elimination of pyruvate from 2-succinyl-5-enolpyruvyl-6-hydroxy-3-cyclohexene-1-carboxylate (SEPHCHC) and the formation of 2-succinyl-6-hydroxy-2,4-cyclohexadiene-1-carboxylate (SHCHC).</text>
</comment>
<reference evidence="5 6" key="1">
    <citation type="journal article" date="2010" name="Stand. Genomic Sci.">
        <title>Complete genome sequence of Conexibacter woesei type strain (ID131577).</title>
        <authorList>
            <person name="Pukall R."/>
            <person name="Lapidus A."/>
            <person name="Glavina Del Rio T."/>
            <person name="Copeland A."/>
            <person name="Tice H."/>
            <person name="Cheng J.-F."/>
            <person name="Lucas S."/>
            <person name="Chen F."/>
            <person name="Nolan M."/>
            <person name="Bruce D."/>
            <person name="Goodwin L."/>
            <person name="Pitluck S."/>
            <person name="Mavromatis K."/>
            <person name="Ivanova N."/>
            <person name="Ovchinnikova G."/>
            <person name="Pati A."/>
            <person name="Chen A."/>
            <person name="Palaniappan K."/>
            <person name="Land M."/>
            <person name="Hauser L."/>
            <person name="Chang Y.-J."/>
            <person name="Jeffries C.D."/>
            <person name="Chain P."/>
            <person name="Meincke L."/>
            <person name="Sims D."/>
            <person name="Brettin T."/>
            <person name="Detter J.C."/>
            <person name="Rohde M."/>
            <person name="Goeker M."/>
            <person name="Bristow J."/>
            <person name="Eisen J.A."/>
            <person name="Markowitz V."/>
            <person name="Kyrpides N.C."/>
            <person name="Klenk H.-P."/>
            <person name="Hugenholtz P."/>
        </authorList>
    </citation>
    <scope>NUCLEOTIDE SEQUENCE [LARGE SCALE GENOMIC DNA]</scope>
    <source>
        <strain evidence="6">DSM 14684 / CIP 108061 / JCM 11494 / NBRC 100937 / ID131577</strain>
    </source>
</reference>
<sequence length="244" mass="25775">MAARATIVLLHGFTQTGRSWDPVVAASAERYRALAPDLRGHGAASARRPVDFASIEADVLALAPPRFTLAGYSMGGRIALDLALRGDGTGAAQERIERLVLIGASPGLEDPTERAARRAADDALAHEIERDGVEPFARRWAAQPLFAGQPPVVAAAAHAERLRSTPDGLAASLRGVGTGAMEPLWDDLPALRVPVALIAGERDAKFRAIAERMAERIPHAELHVVSGAGHAVQLERPEVVAALL</sequence>
<evidence type="ECO:0000256" key="2">
    <source>
        <dbReference type="ARBA" id="ARBA00023239"/>
    </source>
</evidence>
<organism evidence="5 6">
    <name type="scientific">Conexibacter woesei (strain DSM 14684 / CCUG 47730 / CIP 108061 / JCM 11494 / NBRC 100937 / ID131577)</name>
    <dbReference type="NCBI Taxonomy" id="469383"/>
    <lineage>
        <taxon>Bacteria</taxon>
        <taxon>Bacillati</taxon>
        <taxon>Actinomycetota</taxon>
        <taxon>Thermoleophilia</taxon>
        <taxon>Solirubrobacterales</taxon>
        <taxon>Conexibacteraceae</taxon>
        <taxon>Conexibacter</taxon>
    </lineage>
</organism>
<dbReference type="EMBL" id="CP001854">
    <property type="protein sequence ID" value="ADB51992.1"/>
    <property type="molecule type" value="Genomic_DNA"/>
</dbReference>
<dbReference type="UniPathway" id="UPA00079"/>
<name>D3F0D2_CONWI</name>
<dbReference type="SUPFAM" id="SSF53474">
    <property type="entry name" value="alpha/beta-Hydrolases"/>
    <property type="match status" value="1"/>
</dbReference>
<dbReference type="RefSeq" id="WP_012935043.1">
    <property type="nucleotide sequence ID" value="NC_013739.1"/>
</dbReference>
<dbReference type="GO" id="GO:0009234">
    <property type="term" value="P:menaquinone biosynthetic process"/>
    <property type="evidence" value="ECO:0007669"/>
    <property type="project" value="UniProtKB-UniRule"/>
</dbReference>